<dbReference type="PANTHER" id="PTHR21621">
    <property type="entry name" value="RIBOSOMAL PROTEIN S6 MODIFICATION PROTEIN"/>
    <property type="match status" value="1"/>
</dbReference>
<feature type="domain" description="Acylphosphatase-like" evidence="9">
    <location>
        <begin position="386"/>
        <end position="473"/>
    </location>
</feature>
<evidence type="ECO:0000313" key="10">
    <source>
        <dbReference type="EMBL" id="OIJ21747.1"/>
    </source>
</evidence>
<comment type="caution">
    <text evidence="10">The sequence shown here is derived from an EMBL/GenBank/DDBJ whole genome shotgun (WGS) entry which is preliminary data.</text>
</comment>
<dbReference type="Gene3D" id="3.30.470.20">
    <property type="entry name" value="ATP-grasp fold, B domain"/>
    <property type="match status" value="2"/>
</dbReference>
<organism evidence="10 11">
    <name type="scientific">Anaerobacillus alkalidiazotrophicus</name>
    <dbReference type="NCBI Taxonomy" id="472963"/>
    <lineage>
        <taxon>Bacteria</taxon>
        <taxon>Bacillati</taxon>
        <taxon>Bacillota</taxon>
        <taxon>Bacilli</taxon>
        <taxon>Bacillales</taxon>
        <taxon>Bacillaceae</taxon>
        <taxon>Anaerobacillus</taxon>
    </lineage>
</organism>
<evidence type="ECO:0000256" key="2">
    <source>
        <dbReference type="ARBA" id="ARBA00022598"/>
    </source>
</evidence>
<dbReference type="GO" id="GO:0008716">
    <property type="term" value="F:D-alanine-D-alanine ligase activity"/>
    <property type="evidence" value="ECO:0007669"/>
    <property type="project" value="InterPro"/>
</dbReference>
<dbReference type="Pfam" id="PF07478">
    <property type="entry name" value="Dala_Dala_lig_C"/>
    <property type="match status" value="1"/>
</dbReference>
<name>A0A1S2MD30_9BACI</name>
<keyword evidence="2" id="KW-0436">Ligase</keyword>
<dbReference type="Proteomes" id="UP000180057">
    <property type="component" value="Unassembled WGS sequence"/>
</dbReference>
<sequence>MEGNEKHWLPHYIDAVPIEASRKKTSMYVIALEGWRRGMTLKFYNKNEDNKLQIRYSLSHQGHEHHFQGSKGDKVTEEAYNVCDNKGLTNEYLSKAGVPIPQGKKFSAETKDSEILHYAKTLEFPLVLKPTNGCAGKGVIANIETIEELKEALVYVRKEINYPEVIVEQFVTGEEIRVYVLGDKILGAANRRPANIVGDGVNTVQQLIRKKNQERKKIPHLYFRPIKVDKEVRHSIEGAGYTLDSIPKAGKRIYLRKISNVSAGGDPIDFTNRLTDNMKNIAISAVKAVPGLVQCGVDMIIDEKRDRGVILELNTKAGIGSHIFPIEGYGRDIPKAIIDYYFPETKEMHNPDSKVFFDLKSIIDSLQRRSSIEIEVTPAPTETLFAKKFTLSGSVSRRSFHSWIKKEALSRNLHGSVNKLRNGDIDVLIAGASEAQVDTFKELLSKHFATAQIDDIAEERWQHPVKVGFEISNELTTMTLEHLEDELTMIKKEMEKVQRERKRFERRTKMIVQSRSWKMIEPLRKLFHFFKKTLAVK</sequence>
<comment type="caution">
    <text evidence="5">Lacks conserved residue(s) required for the propagation of feature annotation.</text>
</comment>
<evidence type="ECO:0000259" key="8">
    <source>
        <dbReference type="PROSITE" id="PS50975"/>
    </source>
</evidence>
<evidence type="ECO:0000256" key="4">
    <source>
        <dbReference type="PROSITE-ProRule" id="PRU00409"/>
    </source>
</evidence>
<gene>
    <name evidence="10" type="ORF">BKP45_03350</name>
</gene>
<dbReference type="STRING" id="472963.BKP45_03350"/>
<evidence type="ECO:0000259" key="9">
    <source>
        <dbReference type="PROSITE" id="PS51160"/>
    </source>
</evidence>
<dbReference type="PANTHER" id="PTHR21621:SF0">
    <property type="entry name" value="BETA-CITRYLGLUTAMATE SYNTHASE B-RELATED"/>
    <property type="match status" value="1"/>
</dbReference>
<dbReference type="GO" id="GO:0046872">
    <property type="term" value="F:metal ion binding"/>
    <property type="evidence" value="ECO:0007669"/>
    <property type="project" value="InterPro"/>
</dbReference>
<dbReference type="GO" id="GO:0009432">
    <property type="term" value="P:SOS response"/>
    <property type="evidence" value="ECO:0007669"/>
    <property type="project" value="TreeGrafter"/>
</dbReference>
<evidence type="ECO:0000256" key="6">
    <source>
        <dbReference type="RuleBase" id="RU004168"/>
    </source>
</evidence>
<comment type="similarity">
    <text evidence="6">Belongs to the acylphosphatase family.</text>
</comment>
<accession>A0A1S2MD30</accession>
<proteinExistence type="inferred from homology"/>
<protein>
    <recommendedName>
        <fullName evidence="1">Acylphosphatase</fullName>
    </recommendedName>
    <alternativeName>
        <fullName evidence="3">Acylphosphate phosphohydrolase</fullName>
    </alternativeName>
</protein>
<evidence type="ECO:0000256" key="7">
    <source>
        <dbReference type="SAM" id="Coils"/>
    </source>
</evidence>
<evidence type="ECO:0000256" key="1">
    <source>
        <dbReference type="ARBA" id="ARBA00015991"/>
    </source>
</evidence>
<dbReference type="SUPFAM" id="SSF54975">
    <property type="entry name" value="Acylphosphatase/BLUF domain-like"/>
    <property type="match status" value="1"/>
</dbReference>
<dbReference type="GO" id="GO:0005737">
    <property type="term" value="C:cytoplasm"/>
    <property type="evidence" value="ECO:0007669"/>
    <property type="project" value="TreeGrafter"/>
</dbReference>
<dbReference type="InterPro" id="IPR011095">
    <property type="entry name" value="Dala_Dala_lig_C"/>
</dbReference>
<dbReference type="InterPro" id="IPR036046">
    <property type="entry name" value="Acylphosphatase-like_dom_sf"/>
</dbReference>
<dbReference type="EMBL" id="MLQS01000001">
    <property type="protein sequence ID" value="OIJ21747.1"/>
    <property type="molecule type" value="Genomic_DNA"/>
</dbReference>
<dbReference type="InterPro" id="IPR001792">
    <property type="entry name" value="Acylphosphatase-like_dom"/>
</dbReference>
<keyword evidence="11" id="KW-1185">Reference proteome</keyword>
<dbReference type="GO" id="GO:0005524">
    <property type="term" value="F:ATP binding"/>
    <property type="evidence" value="ECO:0007669"/>
    <property type="project" value="UniProtKB-UniRule"/>
</dbReference>
<dbReference type="Gene3D" id="3.30.70.100">
    <property type="match status" value="1"/>
</dbReference>
<evidence type="ECO:0000256" key="3">
    <source>
        <dbReference type="ARBA" id="ARBA00032904"/>
    </source>
</evidence>
<dbReference type="GO" id="GO:0018169">
    <property type="term" value="F:ribosomal S6-glutamic acid ligase activity"/>
    <property type="evidence" value="ECO:0007669"/>
    <property type="project" value="TreeGrafter"/>
</dbReference>
<evidence type="ECO:0000256" key="5">
    <source>
        <dbReference type="PROSITE-ProRule" id="PRU00520"/>
    </source>
</evidence>
<keyword evidence="4" id="KW-0067">ATP-binding</keyword>
<dbReference type="AlphaFoldDB" id="A0A1S2MD30"/>
<dbReference type="PROSITE" id="PS51160">
    <property type="entry name" value="ACYLPHOSPHATASE_3"/>
    <property type="match status" value="1"/>
</dbReference>
<dbReference type="SUPFAM" id="SSF56059">
    <property type="entry name" value="Glutathione synthetase ATP-binding domain-like"/>
    <property type="match status" value="1"/>
</dbReference>
<reference evidence="10 11" key="1">
    <citation type="submission" date="2016-10" db="EMBL/GenBank/DDBJ databases">
        <title>Draft genome sequences of four alkaliphilic bacteria belonging to the Anaerobacillus genus.</title>
        <authorList>
            <person name="Bassil N.M."/>
            <person name="Lloyd J.R."/>
        </authorList>
    </citation>
    <scope>NUCLEOTIDE SEQUENCE [LARGE SCALE GENOMIC DNA]</scope>
    <source>
        <strain evidence="10 11">DSM 22531</strain>
    </source>
</reference>
<keyword evidence="7" id="KW-0175">Coiled coil</keyword>
<evidence type="ECO:0000313" key="11">
    <source>
        <dbReference type="Proteomes" id="UP000180057"/>
    </source>
</evidence>
<dbReference type="RefSeq" id="WP_071388333.1">
    <property type="nucleotide sequence ID" value="NZ_MLQS01000001.1"/>
</dbReference>
<keyword evidence="4" id="KW-0547">Nucleotide-binding</keyword>
<feature type="coiled-coil region" evidence="7">
    <location>
        <begin position="480"/>
        <end position="507"/>
    </location>
</feature>
<dbReference type="Pfam" id="PF00708">
    <property type="entry name" value="Acylphosphatase"/>
    <property type="match status" value="1"/>
</dbReference>
<dbReference type="PROSITE" id="PS50975">
    <property type="entry name" value="ATP_GRASP"/>
    <property type="match status" value="1"/>
</dbReference>
<feature type="domain" description="ATP-grasp" evidence="8">
    <location>
        <begin position="90"/>
        <end position="342"/>
    </location>
</feature>
<dbReference type="InterPro" id="IPR011761">
    <property type="entry name" value="ATP-grasp"/>
</dbReference>